<dbReference type="Pfam" id="PF07690">
    <property type="entry name" value="MFS_1"/>
    <property type="match status" value="1"/>
</dbReference>
<keyword evidence="9" id="KW-1185">Reference proteome</keyword>
<dbReference type="Proteomes" id="UP000194127">
    <property type="component" value="Unassembled WGS sequence"/>
</dbReference>
<name>A0A1X6N246_9APHY</name>
<dbReference type="OrthoDB" id="2962993at2759"/>
<comment type="subcellular location">
    <subcellularLocation>
        <location evidence="1">Membrane</location>
        <topology evidence="1">Multi-pass membrane protein</topology>
    </subcellularLocation>
</comment>
<accession>A0A1X6N246</accession>
<feature type="transmembrane region" description="Helical" evidence="6">
    <location>
        <begin position="199"/>
        <end position="221"/>
    </location>
</feature>
<keyword evidence="4 6" id="KW-1133">Transmembrane helix</keyword>
<gene>
    <name evidence="8" type="ORF">POSPLADRAFT_1142089</name>
</gene>
<feature type="transmembrane region" description="Helical" evidence="6">
    <location>
        <begin position="131"/>
        <end position="154"/>
    </location>
</feature>
<evidence type="ECO:0000256" key="4">
    <source>
        <dbReference type="ARBA" id="ARBA00022989"/>
    </source>
</evidence>
<feature type="transmembrane region" description="Helical" evidence="6">
    <location>
        <begin position="269"/>
        <end position="289"/>
    </location>
</feature>
<dbReference type="GO" id="GO:0016020">
    <property type="term" value="C:membrane"/>
    <property type="evidence" value="ECO:0007669"/>
    <property type="project" value="UniProtKB-SubCell"/>
</dbReference>
<evidence type="ECO:0000313" key="9">
    <source>
        <dbReference type="Proteomes" id="UP000194127"/>
    </source>
</evidence>
<dbReference type="AlphaFoldDB" id="A0A1X6N246"/>
<keyword evidence="5 6" id="KW-0472">Membrane</keyword>
<dbReference type="FunFam" id="1.20.1250.20:FF:000034">
    <property type="entry name" value="MFS general substrate transporter"/>
    <property type="match status" value="1"/>
</dbReference>
<dbReference type="RefSeq" id="XP_024339489.1">
    <property type="nucleotide sequence ID" value="XM_024485382.1"/>
</dbReference>
<feature type="transmembrane region" description="Helical" evidence="6">
    <location>
        <begin position="107"/>
        <end position="125"/>
    </location>
</feature>
<dbReference type="EMBL" id="KZ110596">
    <property type="protein sequence ID" value="OSX62695.1"/>
    <property type="molecule type" value="Genomic_DNA"/>
</dbReference>
<feature type="domain" description="Major facilitator superfamily (MFS) profile" evidence="7">
    <location>
        <begin position="40"/>
        <end position="450"/>
    </location>
</feature>
<keyword evidence="3 6" id="KW-0812">Transmembrane</keyword>
<evidence type="ECO:0000256" key="2">
    <source>
        <dbReference type="ARBA" id="ARBA00022448"/>
    </source>
</evidence>
<dbReference type="GO" id="GO:0022857">
    <property type="term" value="F:transmembrane transporter activity"/>
    <property type="evidence" value="ECO:0007669"/>
    <property type="project" value="InterPro"/>
</dbReference>
<dbReference type="Gene3D" id="1.20.1250.20">
    <property type="entry name" value="MFS general substrate transporter like domains"/>
    <property type="match status" value="2"/>
</dbReference>
<evidence type="ECO:0000313" key="8">
    <source>
        <dbReference type="EMBL" id="OSX62695.1"/>
    </source>
</evidence>
<evidence type="ECO:0000256" key="3">
    <source>
        <dbReference type="ARBA" id="ARBA00022692"/>
    </source>
</evidence>
<dbReference type="InterPro" id="IPR036259">
    <property type="entry name" value="MFS_trans_sf"/>
</dbReference>
<feature type="transmembrane region" description="Helical" evidence="6">
    <location>
        <begin position="166"/>
        <end position="187"/>
    </location>
</feature>
<proteinExistence type="predicted"/>
<dbReference type="InterPro" id="IPR011701">
    <property type="entry name" value="MFS"/>
</dbReference>
<evidence type="ECO:0000256" key="1">
    <source>
        <dbReference type="ARBA" id="ARBA00004141"/>
    </source>
</evidence>
<feature type="transmembrane region" description="Helical" evidence="6">
    <location>
        <begin position="301"/>
        <end position="322"/>
    </location>
</feature>
<dbReference type="FunFam" id="1.20.1250.20:FF:000013">
    <property type="entry name" value="MFS general substrate transporter"/>
    <property type="match status" value="1"/>
</dbReference>
<dbReference type="GeneID" id="36330331"/>
<dbReference type="PROSITE" id="PS50850">
    <property type="entry name" value="MFS"/>
    <property type="match status" value="1"/>
</dbReference>
<dbReference type="STRING" id="670580.A0A1X6N246"/>
<organism evidence="8 9">
    <name type="scientific">Postia placenta MAD-698-R-SB12</name>
    <dbReference type="NCBI Taxonomy" id="670580"/>
    <lineage>
        <taxon>Eukaryota</taxon>
        <taxon>Fungi</taxon>
        <taxon>Dikarya</taxon>
        <taxon>Basidiomycota</taxon>
        <taxon>Agaricomycotina</taxon>
        <taxon>Agaricomycetes</taxon>
        <taxon>Polyporales</taxon>
        <taxon>Adustoporiaceae</taxon>
        <taxon>Rhodonia</taxon>
    </lineage>
</organism>
<dbReference type="SUPFAM" id="SSF103473">
    <property type="entry name" value="MFS general substrate transporter"/>
    <property type="match status" value="1"/>
</dbReference>
<dbReference type="PANTHER" id="PTHR43791:SF49">
    <property type="entry name" value="TRANSPORTER, PUTATIVE (AFU_ORTHOLOGUE AFUA_4G04250)-RELATED"/>
    <property type="match status" value="1"/>
</dbReference>
<evidence type="ECO:0000256" key="5">
    <source>
        <dbReference type="ARBA" id="ARBA00023136"/>
    </source>
</evidence>
<feature type="transmembrane region" description="Helical" evidence="6">
    <location>
        <begin position="424"/>
        <end position="445"/>
    </location>
</feature>
<evidence type="ECO:0000259" key="7">
    <source>
        <dbReference type="PROSITE" id="PS50850"/>
    </source>
</evidence>
<dbReference type="PANTHER" id="PTHR43791">
    <property type="entry name" value="PERMEASE-RELATED"/>
    <property type="match status" value="1"/>
</dbReference>
<feature type="transmembrane region" description="Helical" evidence="6">
    <location>
        <begin position="391"/>
        <end position="412"/>
    </location>
</feature>
<feature type="transmembrane region" description="Helical" evidence="6">
    <location>
        <begin position="357"/>
        <end position="379"/>
    </location>
</feature>
<keyword evidence="2" id="KW-0813">Transport</keyword>
<protein>
    <recommendedName>
        <fullName evidence="7">Major facilitator superfamily (MFS) profile domain-containing protein</fullName>
    </recommendedName>
</protein>
<sequence length="488" mass="53074">MSELVQDEKRSLSLTLPFETSPTQSDVDPQKVLRKLDWHLLPFLSLLYLLAYLDRTNVGNAKIAGLTTDIGLTGLQFNLCSAMFFVTYCAFEVPSNVALKLLRPSRWIPTIMFCWGIIMVSMAFVKDFVGLLIVRLFLGAAESGLLPGLAFYICLWYPRAAQAQRLAIFVSACTASGAFGGLLAYGIERMSGTGGLAGWSWIFLLEGLITIVVAVGGWWYMDDYPESASFLSARERDWLVQALKEDTASSSKAIRYEYLMQALKNPYSYLLASIEFFIMIPLFAFALFLPTIIVGLGYSSLHAQLLTVPPNICGCLATILFGIGSDRLGVRGPFVLAGSLLSLVGYTILLATTAPTVGYIGTIIAACGLFPSSACLLAWTGGNAGGDMKRGAMLAMLTGLGNLGAIASSFIYRPQDSPRYRPGHATNIACSSMIAILSIIAMFVFARANKQKRTRCIQEGLSADNAEDYRELGDNSPLYRCDTVCFKG</sequence>
<dbReference type="InterPro" id="IPR020846">
    <property type="entry name" value="MFS_dom"/>
</dbReference>
<reference evidence="8 9" key="1">
    <citation type="submission" date="2017-04" db="EMBL/GenBank/DDBJ databases">
        <title>Genome Sequence of the Model Brown-Rot Fungus Postia placenta SB12.</title>
        <authorList>
            <consortium name="DOE Joint Genome Institute"/>
            <person name="Gaskell J."/>
            <person name="Kersten P."/>
            <person name="Larrondo L.F."/>
            <person name="Canessa P."/>
            <person name="Martinez D."/>
            <person name="Hibbett D."/>
            <person name="Schmoll M."/>
            <person name="Kubicek C.P."/>
            <person name="Martinez A.T."/>
            <person name="Yadav J."/>
            <person name="Master E."/>
            <person name="Magnuson J.K."/>
            <person name="James T."/>
            <person name="Yaver D."/>
            <person name="Berka R."/>
            <person name="Labutti K."/>
            <person name="Lipzen A."/>
            <person name="Aerts A."/>
            <person name="Barry K."/>
            <person name="Henrissat B."/>
            <person name="Blanchette R."/>
            <person name="Grigoriev I."/>
            <person name="Cullen D."/>
        </authorList>
    </citation>
    <scope>NUCLEOTIDE SEQUENCE [LARGE SCALE GENOMIC DNA]</scope>
    <source>
        <strain evidence="8 9">MAD-698-R-SB12</strain>
    </source>
</reference>
<feature type="transmembrane region" description="Helical" evidence="6">
    <location>
        <begin position="334"/>
        <end position="351"/>
    </location>
</feature>
<evidence type="ECO:0000256" key="6">
    <source>
        <dbReference type="SAM" id="Phobius"/>
    </source>
</evidence>